<name>A0A1A0RFQ5_MYCPR</name>
<dbReference type="UniPathway" id="UPA00049">
    <property type="reaction ID" value="UER00059"/>
</dbReference>
<keyword evidence="6" id="KW-0274">FAD</keyword>
<evidence type="ECO:0000256" key="1">
    <source>
        <dbReference type="ARBA" id="ARBA00004974"/>
    </source>
</evidence>
<dbReference type="GO" id="GO:0030976">
    <property type="term" value="F:thiamine pyrophosphate binding"/>
    <property type="evidence" value="ECO:0007669"/>
    <property type="project" value="InterPro"/>
</dbReference>
<dbReference type="CDD" id="cd02002">
    <property type="entry name" value="TPP_BFDC"/>
    <property type="match status" value="1"/>
</dbReference>
<evidence type="ECO:0000256" key="2">
    <source>
        <dbReference type="ARBA" id="ARBA00005025"/>
    </source>
</evidence>
<evidence type="ECO:0000256" key="5">
    <source>
        <dbReference type="ARBA" id="ARBA00022630"/>
    </source>
</evidence>
<dbReference type="NCBIfam" id="NF005760">
    <property type="entry name" value="PRK07586.1"/>
    <property type="match status" value="1"/>
</dbReference>
<feature type="region of interest" description="Disordered" evidence="10">
    <location>
        <begin position="316"/>
        <end position="336"/>
    </location>
</feature>
<keyword evidence="8" id="KW-0028">Amino-acid biosynthesis</keyword>
<dbReference type="AlphaFoldDB" id="A0A1A0RFQ5"/>
<dbReference type="EMBL" id="LZSO01000012">
    <property type="protein sequence ID" value="OBB32534.1"/>
    <property type="molecule type" value="Genomic_DNA"/>
</dbReference>
<dbReference type="STRING" id="43304.GCA_001403655_03897"/>
<dbReference type="GO" id="GO:0000287">
    <property type="term" value="F:magnesium ion binding"/>
    <property type="evidence" value="ECO:0007669"/>
    <property type="project" value="UniProtKB-ARBA"/>
</dbReference>
<feature type="domain" description="Thiamine pyrophosphate enzyme TPP-binding" evidence="11">
    <location>
        <begin position="373"/>
        <end position="510"/>
    </location>
</feature>
<dbReference type="EC" id="2.2.1.6" evidence="4"/>
<dbReference type="InterPro" id="IPR029061">
    <property type="entry name" value="THDP-binding"/>
</dbReference>
<comment type="pathway">
    <text evidence="2">Amino-acid biosynthesis; L-valine biosynthesis; L-valine from pyruvate: step 1/4.</text>
</comment>
<dbReference type="PANTHER" id="PTHR18968:SF86">
    <property type="entry name" value="ACETOLACTATE SYNTHASE LARGE SUBUNIT ILVX-RELATED"/>
    <property type="match status" value="1"/>
</dbReference>
<dbReference type="Proteomes" id="UP000093902">
    <property type="component" value="Unassembled WGS sequence"/>
</dbReference>
<dbReference type="Pfam" id="PF02775">
    <property type="entry name" value="TPP_enzyme_C"/>
    <property type="match status" value="1"/>
</dbReference>
<dbReference type="RefSeq" id="WP_064931043.1">
    <property type="nucleotide sequence ID" value="NZ_LZSO01000012.1"/>
</dbReference>
<evidence type="ECO:0000259" key="11">
    <source>
        <dbReference type="Pfam" id="PF02775"/>
    </source>
</evidence>
<proteinExistence type="inferred from homology"/>
<dbReference type="GO" id="GO:0009099">
    <property type="term" value="P:L-valine biosynthetic process"/>
    <property type="evidence" value="ECO:0007669"/>
    <property type="project" value="UniProtKB-UniPathway"/>
</dbReference>
<dbReference type="PANTHER" id="PTHR18968">
    <property type="entry name" value="THIAMINE PYROPHOSPHATE ENZYMES"/>
    <property type="match status" value="1"/>
</dbReference>
<evidence type="ECO:0000256" key="3">
    <source>
        <dbReference type="ARBA" id="ARBA00007812"/>
    </source>
</evidence>
<evidence type="ECO:0000259" key="12">
    <source>
        <dbReference type="Pfam" id="PF02776"/>
    </source>
</evidence>
<comment type="caution">
    <text evidence="13">The sequence shown here is derived from an EMBL/GenBank/DDBJ whole genome shotgun (WGS) entry which is preliminary data.</text>
</comment>
<dbReference type="CDD" id="cd07035">
    <property type="entry name" value="TPP_PYR_POX_like"/>
    <property type="match status" value="1"/>
</dbReference>
<keyword evidence="7" id="KW-0786">Thiamine pyrophosphate</keyword>
<feature type="domain" description="Thiamine pyrophosphate enzyme N-terminal TPP-binding" evidence="12">
    <location>
        <begin position="3"/>
        <end position="108"/>
    </location>
</feature>
<evidence type="ECO:0000256" key="6">
    <source>
        <dbReference type="ARBA" id="ARBA00022827"/>
    </source>
</evidence>
<dbReference type="GO" id="GO:0003984">
    <property type="term" value="F:acetolactate synthase activity"/>
    <property type="evidence" value="ECO:0007669"/>
    <property type="project" value="UniProtKB-EC"/>
</dbReference>
<evidence type="ECO:0000256" key="8">
    <source>
        <dbReference type="ARBA" id="ARBA00023304"/>
    </source>
</evidence>
<evidence type="ECO:0000313" key="14">
    <source>
        <dbReference type="Proteomes" id="UP000093902"/>
    </source>
</evidence>
<dbReference type="SUPFAM" id="SSF52518">
    <property type="entry name" value="Thiamin diphosphate-binding fold (THDP-binding)"/>
    <property type="match status" value="2"/>
</dbReference>
<dbReference type="UniPathway" id="UPA00047">
    <property type="reaction ID" value="UER00055"/>
</dbReference>
<comment type="similarity">
    <text evidence="3">Belongs to the TPP enzyme family.</text>
</comment>
<evidence type="ECO:0000256" key="9">
    <source>
        <dbReference type="ARBA" id="ARBA00048670"/>
    </source>
</evidence>
<dbReference type="GO" id="GO:0050660">
    <property type="term" value="F:flavin adenine dinucleotide binding"/>
    <property type="evidence" value="ECO:0007669"/>
    <property type="project" value="TreeGrafter"/>
</dbReference>
<comment type="pathway">
    <text evidence="1">Amino-acid biosynthesis; L-isoleucine biosynthesis; L-isoleucine from 2-oxobutanoate: step 1/4.</text>
</comment>
<gene>
    <name evidence="13" type="ORF">A5792_02245</name>
</gene>
<sequence>MSTGAEVVVNRLLAEGVDVCFANPGTSEMHFVAALDAAPAMRPVLCLFEGVATGAADGYARIAGTPAATLLHLGPGMANGLANLHNARRAFTPVVNVVGDHATYHQPLDAPLESDIDALGHWTDGSVHRPESAADLDAAVHSAVQSATGTPGRVATLVLPADYSWSSAPQNPLPDTGIGHQVVDGPSTDLMDVADAAELLRARGERAVVLLGGAATHADGLRAAARIGAATGARVLVETFPARLARGQGVPPIERLGYLAEQATQQLSGATYLVLVGAKSPVSFFAYPGKPSVLVPEGAEVRALAVNELAALADELGGELPAPPSPGPSELPTGPLNPQNLAQVIAALLPENAIISDEANTSGVFLPAATASAPRHDVLTLTGGAIGQGLPVAVGAAIAAPDRPVIALQSDGSAAYTISALWTMAREQLDVTVVILNNHAYAILQLELLRVGTQANGEGSRSLLDLSRPDIDFASIAQGFGVPATRATTAEELADQLRAALAERGPHLIDATLPAWSPV</sequence>
<protein>
    <recommendedName>
        <fullName evidence="4">acetolactate synthase</fullName>
        <ecNumber evidence="4">2.2.1.6</ecNumber>
    </recommendedName>
</protein>
<dbReference type="Pfam" id="PF02776">
    <property type="entry name" value="TPP_enzyme_N"/>
    <property type="match status" value="1"/>
</dbReference>
<organism evidence="13 14">
    <name type="scientific">Mycolicibacterium peregrinum</name>
    <name type="common">Mycobacterium peregrinum</name>
    <dbReference type="NCBI Taxonomy" id="43304"/>
    <lineage>
        <taxon>Bacteria</taxon>
        <taxon>Bacillati</taxon>
        <taxon>Actinomycetota</taxon>
        <taxon>Actinomycetes</taxon>
        <taxon>Mycobacteriales</taxon>
        <taxon>Mycobacteriaceae</taxon>
        <taxon>Mycolicibacterium</taxon>
    </lineage>
</organism>
<evidence type="ECO:0000256" key="4">
    <source>
        <dbReference type="ARBA" id="ARBA00013145"/>
    </source>
</evidence>
<evidence type="ECO:0000256" key="7">
    <source>
        <dbReference type="ARBA" id="ARBA00023052"/>
    </source>
</evidence>
<evidence type="ECO:0000256" key="10">
    <source>
        <dbReference type="SAM" id="MobiDB-lite"/>
    </source>
</evidence>
<dbReference type="InterPro" id="IPR011766">
    <property type="entry name" value="TPP_enzyme_TPP-bd"/>
</dbReference>
<dbReference type="GO" id="GO:0009097">
    <property type="term" value="P:isoleucine biosynthetic process"/>
    <property type="evidence" value="ECO:0007669"/>
    <property type="project" value="UniProtKB-UniPathway"/>
</dbReference>
<evidence type="ECO:0000313" key="13">
    <source>
        <dbReference type="EMBL" id="OBB32534.1"/>
    </source>
</evidence>
<dbReference type="InterPro" id="IPR045229">
    <property type="entry name" value="TPP_enz"/>
</dbReference>
<comment type="catalytic activity">
    <reaction evidence="9">
        <text>2 pyruvate + H(+) = (2S)-2-acetolactate + CO2</text>
        <dbReference type="Rhea" id="RHEA:25249"/>
        <dbReference type="ChEBI" id="CHEBI:15361"/>
        <dbReference type="ChEBI" id="CHEBI:15378"/>
        <dbReference type="ChEBI" id="CHEBI:16526"/>
        <dbReference type="ChEBI" id="CHEBI:58476"/>
        <dbReference type="EC" id="2.2.1.6"/>
    </reaction>
</comment>
<keyword evidence="5" id="KW-0285">Flavoprotein</keyword>
<dbReference type="OrthoDB" id="2443624at2"/>
<dbReference type="Gene3D" id="3.40.50.970">
    <property type="match status" value="2"/>
</dbReference>
<accession>A0A1A0RFQ5</accession>
<dbReference type="InterPro" id="IPR012001">
    <property type="entry name" value="Thiamin_PyroP_enz_TPP-bd_dom"/>
</dbReference>
<keyword evidence="8" id="KW-0100">Branched-chain amino acid biosynthesis</keyword>
<reference evidence="14" key="1">
    <citation type="submission" date="2016-06" db="EMBL/GenBank/DDBJ databases">
        <authorList>
            <person name="Sutton G."/>
            <person name="Brinkac L."/>
            <person name="Sanka R."/>
            <person name="Adams M."/>
            <person name="Lau E."/>
            <person name="Mehaffy C."/>
            <person name="Tameris M."/>
            <person name="Hatherill M."/>
            <person name="Hanekom W."/>
            <person name="Mahomed H."/>
            <person name="Mcshane H."/>
        </authorList>
    </citation>
    <scope>NUCLEOTIDE SEQUENCE [LARGE SCALE GENOMIC DNA]</scope>
    <source>
        <strain evidence="14">852002-51209_SCH5440388</strain>
    </source>
</reference>